<evidence type="ECO:0000256" key="1">
    <source>
        <dbReference type="SAM" id="MobiDB-lite"/>
    </source>
</evidence>
<dbReference type="RefSeq" id="WP_206727999.1">
    <property type="nucleotide sequence ID" value="NZ_CP071090.1"/>
</dbReference>
<organism evidence="2 3">
    <name type="scientific">Pyxidicoccus parkwayensis</name>
    <dbReference type="NCBI Taxonomy" id="2813578"/>
    <lineage>
        <taxon>Bacteria</taxon>
        <taxon>Pseudomonadati</taxon>
        <taxon>Myxococcota</taxon>
        <taxon>Myxococcia</taxon>
        <taxon>Myxococcales</taxon>
        <taxon>Cystobacterineae</taxon>
        <taxon>Myxococcaceae</taxon>
        <taxon>Pyxidicoccus</taxon>
    </lineage>
</organism>
<evidence type="ECO:0000313" key="3">
    <source>
        <dbReference type="Proteomes" id="UP000662747"/>
    </source>
</evidence>
<proteinExistence type="predicted"/>
<sequence>MRLAFVADTIVSADSWRRRVTVHRTDLVRLGALAKAVSTEGDWSVTVQGTGLMRFGDAAEAISAERVGAVAVERTLLMVLALVTDAVLSALSRRRAFVGERGPEHGVPRSSSLLLHGRTTPHEHAKSQTSQDDDQTLMHVRPPRERRPGLSRTRLAGMKPW</sequence>
<reference evidence="2 3" key="1">
    <citation type="submission" date="2021-02" db="EMBL/GenBank/DDBJ databases">
        <title>De Novo genome assembly of isolated myxobacteria.</title>
        <authorList>
            <person name="Stevens D.C."/>
        </authorList>
    </citation>
    <scope>NUCLEOTIDE SEQUENCE [LARGE SCALE GENOMIC DNA]</scope>
    <source>
        <strain evidence="3">SCPEA02</strain>
    </source>
</reference>
<name>A0ABX7P7L2_9BACT</name>
<keyword evidence="3" id="KW-1185">Reference proteome</keyword>
<accession>A0ABX7P7L2</accession>
<gene>
    <name evidence="2" type="ORF">JY651_16630</name>
</gene>
<evidence type="ECO:0000313" key="2">
    <source>
        <dbReference type="EMBL" id="QSQ26452.1"/>
    </source>
</evidence>
<protein>
    <submittedName>
        <fullName evidence="2">Uncharacterized protein</fullName>
    </submittedName>
</protein>
<feature type="region of interest" description="Disordered" evidence="1">
    <location>
        <begin position="100"/>
        <end position="161"/>
    </location>
</feature>
<dbReference type="EMBL" id="CP071090">
    <property type="protein sequence ID" value="QSQ26452.1"/>
    <property type="molecule type" value="Genomic_DNA"/>
</dbReference>
<dbReference type="Proteomes" id="UP000662747">
    <property type="component" value="Chromosome"/>
</dbReference>